<dbReference type="AlphaFoldDB" id="A0A9P6TER8"/>
<dbReference type="Proteomes" id="UP000886653">
    <property type="component" value="Unassembled WGS sequence"/>
</dbReference>
<feature type="transmembrane region" description="Helical" evidence="1">
    <location>
        <begin position="6"/>
        <end position="28"/>
    </location>
</feature>
<evidence type="ECO:0000313" key="2">
    <source>
        <dbReference type="EMBL" id="KAG0149647.1"/>
    </source>
</evidence>
<gene>
    <name evidence="2" type="ORF">CROQUDRAFT_88993</name>
</gene>
<keyword evidence="1" id="KW-0812">Transmembrane</keyword>
<evidence type="ECO:0000313" key="3">
    <source>
        <dbReference type="Proteomes" id="UP000886653"/>
    </source>
</evidence>
<keyword evidence="1" id="KW-1133">Transmembrane helix</keyword>
<accession>A0A9P6TER8</accession>
<name>A0A9P6TER8_9BASI</name>
<keyword evidence="1" id="KW-0472">Membrane</keyword>
<protein>
    <submittedName>
        <fullName evidence="2">Uncharacterized protein</fullName>
    </submittedName>
</protein>
<sequence length="205" mass="22895">MGDITSAAVVGFSFATIIFIIGLVWVMVTIRRYIGSCRAPKHFKTFDLEAAALPSAPPISRPLRLLPVGQTFTVVKSPLPTTTSWRLDTPMFTPTTTRLKRSVSMPSSSEHFPERQRTIVWFDELQRPITRNTTITTITTLQPELNGSVLDSSSNSQSDSISVRSKRLQSINILPQPPEVIHILKRESSLSSVSKLWLTYQANQI</sequence>
<comment type="caution">
    <text evidence="2">The sequence shown here is derived from an EMBL/GenBank/DDBJ whole genome shotgun (WGS) entry which is preliminary data.</text>
</comment>
<dbReference type="EMBL" id="MU167226">
    <property type="protein sequence ID" value="KAG0149647.1"/>
    <property type="molecule type" value="Genomic_DNA"/>
</dbReference>
<dbReference type="OrthoDB" id="10455994at2759"/>
<proteinExistence type="predicted"/>
<keyword evidence="3" id="KW-1185">Reference proteome</keyword>
<organism evidence="2 3">
    <name type="scientific">Cronartium quercuum f. sp. fusiforme G11</name>
    <dbReference type="NCBI Taxonomy" id="708437"/>
    <lineage>
        <taxon>Eukaryota</taxon>
        <taxon>Fungi</taxon>
        <taxon>Dikarya</taxon>
        <taxon>Basidiomycota</taxon>
        <taxon>Pucciniomycotina</taxon>
        <taxon>Pucciniomycetes</taxon>
        <taxon>Pucciniales</taxon>
        <taxon>Coleosporiaceae</taxon>
        <taxon>Cronartium</taxon>
    </lineage>
</organism>
<reference evidence="2" key="1">
    <citation type="submission" date="2013-11" db="EMBL/GenBank/DDBJ databases">
        <title>Genome sequence of the fusiform rust pathogen reveals effectors for host alternation and coevolution with pine.</title>
        <authorList>
            <consortium name="DOE Joint Genome Institute"/>
            <person name="Smith K."/>
            <person name="Pendleton A."/>
            <person name="Kubisiak T."/>
            <person name="Anderson C."/>
            <person name="Salamov A."/>
            <person name="Aerts A."/>
            <person name="Riley R."/>
            <person name="Clum A."/>
            <person name="Lindquist E."/>
            <person name="Ence D."/>
            <person name="Campbell M."/>
            <person name="Kronenberg Z."/>
            <person name="Feau N."/>
            <person name="Dhillon B."/>
            <person name="Hamelin R."/>
            <person name="Burleigh J."/>
            <person name="Smith J."/>
            <person name="Yandell M."/>
            <person name="Nelson C."/>
            <person name="Grigoriev I."/>
            <person name="Davis J."/>
        </authorList>
    </citation>
    <scope>NUCLEOTIDE SEQUENCE</scope>
    <source>
        <strain evidence="2">G11</strain>
    </source>
</reference>
<evidence type="ECO:0000256" key="1">
    <source>
        <dbReference type="SAM" id="Phobius"/>
    </source>
</evidence>